<dbReference type="InterPro" id="IPR036397">
    <property type="entry name" value="RNaseH_sf"/>
</dbReference>
<keyword evidence="3" id="KW-1185">Reference proteome</keyword>
<dbReference type="EMBL" id="ADBJ01000037">
    <property type="protein sequence ID" value="EFA79070.1"/>
    <property type="molecule type" value="Genomic_DNA"/>
</dbReference>
<evidence type="ECO:0000313" key="2">
    <source>
        <dbReference type="EMBL" id="EFA79070.1"/>
    </source>
</evidence>
<evidence type="ECO:0000313" key="3">
    <source>
        <dbReference type="Proteomes" id="UP000001396"/>
    </source>
</evidence>
<dbReference type="OMA" id="NTNDWSK"/>
<feature type="domain" description="Tc1-like transposase DDE" evidence="1">
    <location>
        <begin position="1"/>
        <end position="144"/>
    </location>
</feature>
<dbReference type="Pfam" id="PF13358">
    <property type="entry name" value="DDE_3"/>
    <property type="match status" value="1"/>
</dbReference>
<evidence type="ECO:0000259" key="1">
    <source>
        <dbReference type="Pfam" id="PF13358"/>
    </source>
</evidence>
<dbReference type="AlphaFoldDB" id="D3BIH0"/>
<sequence>MVFMDEVHFNSKDLRKRSVLGPKSQRVHVSTDSSLSFSFSLTVAIRFDGSIFVSPQRSTNDQYNCLDYITAAIESDFLKEGDVLIMDNATVHLGDDTHPIIVERLTNAGVDIRFLPAYSPELNPIELVFGYVKNYVRHHRTLQESNLTIVFLC</sequence>
<organism evidence="2 3">
    <name type="scientific">Heterostelium pallidum (strain ATCC 26659 / Pp 5 / PN500)</name>
    <name type="common">Cellular slime mold</name>
    <name type="synonym">Polysphondylium pallidum</name>
    <dbReference type="NCBI Taxonomy" id="670386"/>
    <lineage>
        <taxon>Eukaryota</taxon>
        <taxon>Amoebozoa</taxon>
        <taxon>Evosea</taxon>
        <taxon>Eumycetozoa</taxon>
        <taxon>Dictyostelia</taxon>
        <taxon>Acytosteliales</taxon>
        <taxon>Acytosteliaceae</taxon>
        <taxon>Heterostelium</taxon>
    </lineage>
</organism>
<dbReference type="Gene3D" id="3.30.420.10">
    <property type="entry name" value="Ribonuclease H-like superfamily/Ribonuclease H"/>
    <property type="match status" value="1"/>
</dbReference>
<dbReference type="InParanoid" id="D3BIH0"/>
<dbReference type="GeneID" id="31364019"/>
<gene>
    <name evidence="2" type="ORF">PPL_08540</name>
</gene>
<proteinExistence type="predicted"/>
<name>D3BIH0_HETP5</name>
<accession>D3BIH0</accession>
<dbReference type="InterPro" id="IPR038717">
    <property type="entry name" value="Tc1-like_DDE_dom"/>
</dbReference>
<dbReference type="Proteomes" id="UP000001396">
    <property type="component" value="Unassembled WGS sequence"/>
</dbReference>
<reference evidence="2 3" key="1">
    <citation type="journal article" date="2011" name="Genome Res.">
        <title>Phylogeny-wide analysis of social amoeba genomes highlights ancient origins for complex intercellular communication.</title>
        <authorList>
            <person name="Heidel A.J."/>
            <person name="Lawal H.M."/>
            <person name="Felder M."/>
            <person name="Schilde C."/>
            <person name="Helps N.R."/>
            <person name="Tunggal B."/>
            <person name="Rivero F."/>
            <person name="John U."/>
            <person name="Schleicher M."/>
            <person name="Eichinger L."/>
            <person name="Platzer M."/>
            <person name="Noegel A.A."/>
            <person name="Schaap P."/>
            <person name="Gloeckner G."/>
        </authorList>
    </citation>
    <scope>NUCLEOTIDE SEQUENCE [LARGE SCALE GENOMIC DNA]</scope>
    <source>
        <strain evidence="3">ATCC 26659 / Pp 5 / PN500</strain>
    </source>
</reference>
<dbReference type="RefSeq" id="XP_020431193.1">
    <property type="nucleotide sequence ID" value="XM_020579354.1"/>
</dbReference>
<protein>
    <recommendedName>
        <fullName evidence="1">Tc1-like transposase DDE domain-containing protein</fullName>
    </recommendedName>
</protein>
<dbReference type="GO" id="GO:0003676">
    <property type="term" value="F:nucleic acid binding"/>
    <property type="evidence" value="ECO:0007669"/>
    <property type="project" value="InterPro"/>
</dbReference>
<comment type="caution">
    <text evidence="2">The sequence shown here is derived from an EMBL/GenBank/DDBJ whole genome shotgun (WGS) entry which is preliminary data.</text>
</comment>